<dbReference type="Pfam" id="PF00078">
    <property type="entry name" value="RVT_1"/>
    <property type="match status" value="1"/>
</dbReference>
<gene>
    <name evidence="2" type="ORF">L3X38_042033</name>
</gene>
<dbReference type="Proteomes" id="UP001054821">
    <property type="component" value="Chromosome 8"/>
</dbReference>
<feature type="domain" description="Reverse transcriptase" evidence="1">
    <location>
        <begin position="11"/>
        <end position="134"/>
    </location>
</feature>
<evidence type="ECO:0000259" key="1">
    <source>
        <dbReference type="Pfam" id="PF00078"/>
    </source>
</evidence>
<evidence type="ECO:0000313" key="3">
    <source>
        <dbReference type="Proteomes" id="UP001054821"/>
    </source>
</evidence>
<dbReference type="Gene3D" id="3.30.70.270">
    <property type="match status" value="2"/>
</dbReference>
<accession>A0AAD4UVI3</accession>
<sequence length="225" mass="25602">MPMTDLLVDGAAKHEILSFMDGHSSYNQIFIAEEDVYKIAFRCLGSIGTFEYVVMPFGLKNVVATYQRAMNAIFHDMIGRNLEVYIDNVVTKSESRLGHLDDLQSAFERMRRHQLKMNPKKYAIGVSAKNFLGFLVHQRGIEIDKNKAKAIIDGPPPKNKKGVQSLLEQINFLRRFIANSAGKIESFSSLLKLKDEEKFQWEETHKRAFDAIRVFGQASDAPSRT</sequence>
<organism evidence="2 3">
    <name type="scientific">Prunus dulcis</name>
    <name type="common">Almond</name>
    <name type="synonym">Amygdalus dulcis</name>
    <dbReference type="NCBI Taxonomy" id="3755"/>
    <lineage>
        <taxon>Eukaryota</taxon>
        <taxon>Viridiplantae</taxon>
        <taxon>Streptophyta</taxon>
        <taxon>Embryophyta</taxon>
        <taxon>Tracheophyta</taxon>
        <taxon>Spermatophyta</taxon>
        <taxon>Magnoliopsida</taxon>
        <taxon>eudicotyledons</taxon>
        <taxon>Gunneridae</taxon>
        <taxon>Pentapetalae</taxon>
        <taxon>rosids</taxon>
        <taxon>fabids</taxon>
        <taxon>Rosales</taxon>
        <taxon>Rosaceae</taxon>
        <taxon>Amygdaloideae</taxon>
        <taxon>Amygdaleae</taxon>
        <taxon>Prunus</taxon>
    </lineage>
</organism>
<evidence type="ECO:0000313" key="2">
    <source>
        <dbReference type="EMBL" id="KAI5312859.1"/>
    </source>
</evidence>
<dbReference type="InterPro" id="IPR043128">
    <property type="entry name" value="Rev_trsase/Diguanyl_cyclase"/>
</dbReference>
<dbReference type="InterPro" id="IPR053134">
    <property type="entry name" value="RNA-dir_DNA_polymerase"/>
</dbReference>
<dbReference type="InterPro" id="IPR043502">
    <property type="entry name" value="DNA/RNA_pol_sf"/>
</dbReference>
<dbReference type="PANTHER" id="PTHR24559">
    <property type="entry name" value="TRANSPOSON TY3-I GAG-POL POLYPROTEIN"/>
    <property type="match status" value="1"/>
</dbReference>
<comment type="caution">
    <text evidence="2">The sequence shown here is derived from an EMBL/GenBank/DDBJ whole genome shotgun (WGS) entry which is preliminary data.</text>
</comment>
<dbReference type="PANTHER" id="PTHR24559:SF444">
    <property type="entry name" value="REVERSE TRANSCRIPTASE DOMAIN-CONTAINING PROTEIN"/>
    <property type="match status" value="1"/>
</dbReference>
<proteinExistence type="predicted"/>
<dbReference type="CDD" id="cd01647">
    <property type="entry name" value="RT_LTR"/>
    <property type="match status" value="1"/>
</dbReference>
<dbReference type="EMBL" id="JAJFAZ020000008">
    <property type="protein sequence ID" value="KAI5312859.1"/>
    <property type="molecule type" value="Genomic_DNA"/>
</dbReference>
<protein>
    <recommendedName>
        <fullName evidence="1">Reverse transcriptase domain-containing protein</fullName>
    </recommendedName>
</protein>
<keyword evidence="3" id="KW-1185">Reference proteome</keyword>
<dbReference type="AlphaFoldDB" id="A0AAD4UVI3"/>
<dbReference type="InterPro" id="IPR000477">
    <property type="entry name" value="RT_dom"/>
</dbReference>
<name>A0AAD4UVI3_PRUDU</name>
<reference evidence="2 3" key="1">
    <citation type="journal article" date="2022" name="G3 (Bethesda)">
        <title>Whole-genome sequence and methylome profiling of the almond [Prunus dulcis (Mill.) D.A. Webb] cultivar 'Nonpareil'.</title>
        <authorList>
            <person name="D'Amico-Willman K.M."/>
            <person name="Ouma W.Z."/>
            <person name="Meulia T."/>
            <person name="Sideli G.M."/>
            <person name="Gradziel T.M."/>
            <person name="Fresnedo-Ramirez J."/>
        </authorList>
    </citation>
    <scope>NUCLEOTIDE SEQUENCE [LARGE SCALE GENOMIC DNA]</scope>
    <source>
        <strain evidence="2">Clone GOH B32 T37-40</strain>
    </source>
</reference>
<dbReference type="SUPFAM" id="SSF56672">
    <property type="entry name" value="DNA/RNA polymerases"/>
    <property type="match status" value="1"/>
</dbReference>